<keyword evidence="3" id="KW-0238">DNA-binding</keyword>
<dbReference type="Pfam" id="PF03466">
    <property type="entry name" value="LysR_substrate"/>
    <property type="match status" value="1"/>
</dbReference>
<dbReference type="PANTHER" id="PTHR30419:SF2">
    <property type="entry name" value="LYSR FAMILY TRANSCRIPTIONAL REGULATOR"/>
    <property type="match status" value="1"/>
</dbReference>
<keyword evidence="2" id="KW-0805">Transcription regulation</keyword>
<accession>A0ABS2III0</accession>
<gene>
    <name evidence="6" type="ORF">JQX08_19370</name>
</gene>
<dbReference type="SUPFAM" id="SSF53850">
    <property type="entry name" value="Periplasmic binding protein-like II"/>
    <property type="match status" value="1"/>
</dbReference>
<evidence type="ECO:0000259" key="5">
    <source>
        <dbReference type="PROSITE" id="PS50931"/>
    </source>
</evidence>
<comment type="caution">
    <text evidence="6">The sequence shown here is derived from an EMBL/GenBank/DDBJ whole genome shotgun (WGS) entry which is preliminary data.</text>
</comment>
<dbReference type="InterPro" id="IPR005119">
    <property type="entry name" value="LysR_subst-bd"/>
</dbReference>
<dbReference type="Gene3D" id="3.40.190.290">
    <property type="match status" value="1"/>
</dbReference>
<dbReference type="InterPro" id="IPR036388">
    <property type="entry name" value="WH-like_DNA-bd_sf"/>
</dbReference>
<evidence type="ECO:0000256" key="4">
    <source>
        <dbReference type="ARBA" id="ARBA00023163"/>
    </source>
</evidence>
<evidence type="ECO:0000256" key="3">
    <source>
        <dbReference type="ARBA" id="ARBA00023125"/>
    </source>
</evidence>
<feature type="domain" description="HTH lysR-type" evidence="5">
    <location>
        <begin position="12"/>
        <end position="64"/>
    </location>
</feature>
<protein>
    <submittedName>
        <fullName evidence="6">LysR family transcriptional regulator</fullName>
    </submittedName>
</protein>
<dbReference type="Pfam" id="PF00126">
    <property type="entry name" value="HTH_1"/>
    <property type="match status" value="1"/>
</dbReference>
<comment type="similarity">
    <text evidence="1">Belongs to the LysR transcriptional regulatory family.</text>
</comment>
<sequence length="312" mass="34192">MSSKLRIHSPAIHYFDMVRRCHSIREAARRLNVASSAVNRQILKLEDEIGAPLFDRLPGGLRLTAAGEIFARHVTVVLQDVERVRSELDALQGLRTGHVEIATVEAVTADLLPRVLKDMRERYPQVTVGVTLLGSKSIPEAVLAGDVDLGLAFALPRSAELEQLSVGHFSLGAIVVPEHPLASRPAASFAQCAEHGLILAKSELSIHHLLAPLRERLRQPVQAILESSSLELSRQLARRGLGVAFQTRIGIEADLAADTLKHIPLNDGGGVHSDLGLYVRRGRHLPPAVEALARQLDAEIRLRERQEREQLA</sequence>
<dbReference type="Proteomes" id="UP000717995">
    <property type="component" value="Unassembled WGS sequence"/>
</dbReference>
<evidence type="ECO:0000313" key="6">
    <source>
        <dbReference type="EMBL" id="MBM7062881.1"/>
    </source>
</evidence>
<dbReference type="InterPro" id="IPR000847">
    <property type="entry name" value="LysR_HTH_N"/>
</dbReference>
<proteinExistence type="inferred from homology"/>
<dbReference type="InterPro" id="IPR050950">
    <property type="entry name" value="HTH-type_LysR_regulators"/>
</dbReference>
<dbReference type="InterPro" id="IPR036390">
    <property type="entry name" value="WH_DNA-bd_sf"/>
</dbReference>
<dbReference type="EMBL" id="JAFEUP010000006">
    <property type="protein sequence ID" value="MBM7062881.1"/>
    <property type="molecule type" value="Genomic_DNA"/>
</dbReference>
<dbReference type="RefSeq" id="WP_205350059.1">
    <property type="nucleotide sequence ID" value="NZ_JAFEUP010000006.1"/>
</dbReference>
<dbReference type="PANTHER" id="PTHR30419">
    <property type="entry name" value="HTH-TYPE TRANSCRIPTIONAL REGULATOR YBHD"/>
    <property type="match status" value="1"/>
</dbReference>
<organism evidence="6 7">
    <name type="scientific">Zestomonas insulae</name>
    <dbReference type="NCBI Taxonomy" id="2809017"/>
    <lineage>
        <taxon>Bacteria</taxon>
        <taxon>Pseudomonadati</taxon>
        <taxon>Pseudomonadota</taxon>
        <taxon>Gammaproteobacteria</taxon>
        <taxon>Pseudomonadales</taxon>
        <taxon>Pseudomonadaceae</taxon>
        <taxon>Zestomonas</taxon>
    </lineage>
</organism>
<keyword evidence="4" id="KW-0804">Transcription</keyword>
<dbReference type="PRINTS" id="PR00039">
    <property type="entry name" value="HTHLYSR"/>
</dbReference>
<dbReference type="PROSITE" id="PS50931">
    <property type="entry name" value="HTH_LYSR"/>
    <property type="match status" value="1"/>
</dbReference>
<reference evidence="6 7" key="1">
    <citation type="submission" date="2021-02" db="EMBL/GenBank/DDBJ databases">
        <authorList>
            <person name="Lee D.-H."/>
        </authorList>
    </citation>
    <scope>NUCLEOTIDE SEQUENCE [LARGE SCALE GENOMIC DNA]</scope>
    <source>
        <strain evidence="6 7">UL073</strain>
    </source>
</reference>
<keyword evidence="7" id="KW-1185">Reference proteome</keyword>
<evidence type="ECO:0000256" key="2">
    <source>
        <dbReference type="ARBA" id="ARBA00023015"/>
    </source>
</evidence>
<dbReference type="Gene3D" id="1.10.10.10">
    <property type="entry name" value="Winged helix-like DNA-binding domain superfamily/Winged helix DNA-binding domain"/>
    <property type="match status" value="1"/>
</dbReference>
<evidence type="ECO:0000256" key="1">
    <source>
        <dbReference type="ARBA" id="ARBA00009437"/>
    </source>
</evidence>
<dbReference type="SUPFAM" id="SSF46785">
    <property type="entry name" value="Winged helix' DNA-binding domain"/>
    <property type="match status" value="1"/>
</dbReference>
<name>A0ABS2III0_9GAMM</name>
<evidence type="ECO:0000313" key="7">
    <source>
        <dbReference type="Proteomes" id="UP000717995"/>
    </source>
</evidence>